<evidence type="ECO:0000256" key="1">
    <source>
        <dbReference type="SAM" id="MobiDB-lite"/>
    </source>
</evidence>
<feature type="region of interest" description="Disordered" evidence="1">
    <location>
        <begin position="1"/>
        <end position="20"/>
    </location>
</feature>
<proteinExistence type="evidence at transcript level"/>
<name>B8LQ44_PICSI</name>
<organism evidence="2">
    <name type="scientific">Picea sitchensis</name>
    <name type="common">Sitka spruce</name>
    <name type="synonym">Pinus sitchensis</name>
    <dbReference type="NCBI Taxonomy" id="3332"/>
    <lineage>
        <taxon>Eukaryota</taxon>
        <taxon>Viridiplantae</taxon>
        <taxon>Streptophyta</taxon>
        <taxon>Embryophyta</taxon>
        <taxon>Tracheophyta</taxon>
        <taxon>Spermatophyta</taxon>
        <taxon>Pinopsida</taxon>
        <taxon>Pinidae</taxon>
        <taxon>Conifers I</taxon>
        <taxon>Pinales</taxon>
        <taxon>Pinaceae</taxon>
        <taxon>Picea</taxon>
    </lineage>
</organism>
<protein>
    <submittedName>
        <fullName evidence="2">Uncharacterized protein</fullName>
    </submittedName>
</protein>
<accession>B8LQ44</accession>
<dbReference type="AlphaFoldDB" id="B8LQ44"/>
<sequence length="51" mass="5569">MDHLPDSKSQTANISPGRICPAPRLRRVAGTEISLLPAKVRAFNGTERIRA</sequence>
<evidence type="ECO:0000313" key="2">
    <source>
        <dbReference type="EMBL" id="ABR17774.1"/>
    </source>
</evidence>
<dbReference type="EMBL" id="EF677981">
    <property type="protein sequence ID" value="ABR17774.1"/>
    <property type="molecule type" value="mRNA"/>
</dbReference>
<reference evidence="2" key="1">
    <citation type="submission" date="2007-06" db="EMBL/GenBank/DDBJ databases">
        <title>Full length cDNA sequences from Sitka Spruce (Picea sitchensis).</title>
        <authorList>
            <person name="Ralph S.G."/>
            <person name="Chun H.E."/>
            <person name="Liao N."/>
            <person name="Ali J."/>
            <person name="Reid K."/>
            <person name="Kolosova N."/>
            <person name="Cooper N."/>
            <person name="Cullis C."/>
            <person name="Jancsik S."/>
            <person name="Moore R."/>
            <person name="Mayo M."/>
            <person name="Wagner S."/>
            <person name="Holt R.A."/>
            <person name="Jones S.J.M."/>
            <person name="Marra M.A."/>
            <person name="Ritland C.E."/>
            <person name="Ritland K."/>
            <person name="Bohlmann J."/>
        </authorList>
    </citation>
    <scope>NUCLEOTIDE SEQUENCE</scope>
    <source>
        <tissue evidence="2">Bark</tissue>
    </source>
</reference>